<evidence type="ECO:0000313" key="2">
    <source>
        <dbReference type="EMBL" id="AVK75453.1"/>
    </source>
</evidence>
<dbReference type="EMBL" id="MG011689">
    <property type="protein sequence ID" value="AVK75453.1"/>
    <property type="molecule type" value="Genomic_DNA"/>
</dbReference>
<proteinExistence type="predicted"/>
<accession>A0A2U7UAH9</accession>
<name>A0A2U7UAH9_9VIRU</name>
<dbReference type="GeneID" id="36844594"/>
<feature type="region of interest" description="Disordered" evidence="1">
    <location>
        <begin position="1"/>
        <end position="33"/>
    </location>
</feature>
<feature type="compositionally biased region" description="Low complexity" evidence="1">
    <location>
        <begin position="7"/>
        <end position="26"/>
    </location>
</feature>
<gene>
    <name evidence="2" type="ORF">pqer_cds_1031</name>
</gene>
<dbReference type="Proteomes" id="UP000248852">
    <property type="component" value="Segment"/>
</dbReference>
<protein>
    <submittedName>
        <fullName evidence="2">Uncharacterized protein</fullName>
    </submittedName>
</protein>
<reference evidence="2" key="1">
    <citation type="journal article" date="2018" name="Nat. Commun.">
        <title>Diversity and evolution of the emerging Pandoraviridae family.</title>
        <authorList>
            <person name="Legendre M."/>
            <person name="Fabre E."/>
            <person name="Poirot O."/>
            <person name="Jeudy S."/>
            <person name="Lartigue A."/>
            <person name="Alempic J.M."/>
            <person name="Beucher L."/>
            <person name="Philippe N."/>
            <person name="Bertaux L."/>
            <person name="Christo-Foroux E."/>
            <person name="Labadie K."/>
            <person name="Coute Y."/>
            <person name="Abergel C."/>
            <person name="Claverie J.M."/>
        </authorList>
    </citation>
    <scope>NUCLEOTIDE SEQUENCE [LARGE SCALE GENOMIC DNA]</scope>
    <source>
        <strain evidence="2">Quercus</strain>
    </source>
</reference>
<evidence type="ECO:0000256" key="1">
    <source>
        <dbReference type="SAM" id="MobiDB-lite"/>
    </source>
</evidence>
<organism evidence="2">
    <name type="scientific">Pandoravirus quercus</name>
    <dbReference type="NCBI Taxonomy" id="2107709"/>
    <lineage>
        <taxon>Viruses</taxon>
        <taxon>Pandoravirus</taxon>
    </lineage>
</organism>
<dbReference type="KEGG" id="vg:36844594"/>
<dbReference type="RefSeq" id="YP_009483722.1">
    <property type="nucleotide sequence ID" value="NC_037667.1"/>
</dbReference>
<sequence>MRRSNQPTSTRPAAARPPARTAAAGPPQAPTEWDSVRQWAADNGLDSAEAIRQWINEMAPRGLYSGIDPRAAALLQTLQQFSLEPPTNRPSEGITRLPQVYAELLETLSDPLAGSPYQIVGSRPYYPPGIDGPEWIRSLVDPLAEGGRLWPPSPATTLVRMNEVAHRAFGYGPVDSDAMLLDVTARGGVLGLERVRDTLFDEPSSFGSDLNRALNMMGDVRIDPAAPKLASDADIAQARLKWPAVSLRGALETPYIFVVGPGSAYDPLGMWTPAAGPVHVALLISRGRPIGRLVVSDTTGAVVDANGVFYQHRAPTNFEFNGDWIIDASGRDPRLVVDLLMPFVRAVREGRPDTVAMVPTTNLAGSRFWTSDQGTEQPFMARAFEPAEVLAALLAERRAAAAEAIDAATASAGGLANLAARAYRGGIATANVPDEVRQLIATQSAARACAPDATPRDRARIADAAQVLGIPEAVRRQDLTTICEASADAVHRLYGRS</sequence>